<evidence type="ECO:0000256" key="4">
    <source>
        <dbReference type="ARBA" id="ARBA00022679"/>
    </source>
</evidence>
<dbReference type="GO" id="GO:0008168">
    <property type="term" value="F:methyltransferase activity"/>
    <property type="evidence" value="ECO:0007669"/>
    <property type="project" value="UniProtKB-KW"/>
</dbReference>
<proteinExistence type="predicted"/>
<accession>A0A1G4IK70</accession>
<evidence type="ECO:0000313" key="7">
    <source>
        <dbReference type="EMBL" id="SCU72896.1"/>
    </source>
</evidence>
<dbReference type="EMBL" id="CZPT02001923">
    <property type="protein sequence ID" value="SCU72896.1"/>
    <property type="molecule type" value="Genomic_DNA"/>
</dbReference>
<dbReference type="Pfam" id="PF00590">
    <property type="entry name" value="TP_methylase"/>
    <property type="match status" value="1"/>
</dbReference>
<dbReference type="InterPro" id="IPR035996">
    <property type="entry name" value="4pyrrol_Methylase_sf"/>
</dbReference>
<comment type="caution">
    <text evidence="7">The sequence shown here is derived from an EMBL/GenBank/DDBJ whole genome shotgun (WGS) entry which is preliminary data.</text>
</comment>
<evidence type="ECO:0000259" key="6">
    <source>
        <dbReference type="Pfam" id="PF00590"/>
    </source>
</evidence>
<sequence>MSVSSQIGIRRHALLPFIGSVASRRSFRGCQWTHHSCRFMSSCNPLRGSFKYRHNRTLPEDAVNPLTTPTNVDAGVLHVVSVPIGNLKDFSIRALDVLRQVDYIVTTDRPATKTLLDLVQIESQGRLIHYSRSNRTTTKEKLVELLLGGRRMALVCTSGTPCVGDVGGELVREMQAEGVRVAAVPGSCALTCALAVAGVTTSLHEVSATADTNRACAAKRPRIGSLRDGSFYFGNVLPESHGERLRVLRTAVGEATHPCVFYEVPRRLLSVLQDIALVLPKRRVVLTHELTKVNESIHADVAEKLLSFYSRQEANMLLKKGQLVLIIDGPDENEMRERLECEALKRQRLRRSFASLTGRCGNMEEKNTHDVGKTKRMRLCRRSLLRKKRREALISRIEKEQERIRMTMLINRTDATRD</sequence>
<dbReference type="AlphaFoldDB" id="A0A1G4IK70"/>
<keyword evidence="3 7" id="KW-0489">Methyltransferase</keyword>
<dbReference type="RefSeq" id="XP_067083348.1">
    <property type="nucleotide sequence ID" value="XM_067227247.1"/>
</dbReference>
<dbReference type="InterPro" id="IPR014776">
    <property type="entry name" value="4pyrrole_Mease_sub2"/>
</dbReference>
<dbReference type="SUPFAM" id="SSF53790">
    <property type="entry name" value="Tetrapyrrole methylase"/>
    <property type="match status" value="1"/>
</dbReference>
<reference evidence="7" key="1">
    <citation type="submission" date="2016-09" db="EMBL/GenBank/DDBJ databases">
        <authorList>
            <person name="Hebert L."/>
            <person name="Moumen B."/>
        </authorList>
    </citation>
    <scope>NUCLEOTIDE SEQUENCE [LARGE SCALE GENOMIC DNA]</scope>
    <source>
        <strain evidence="7">OVI</strain>
    </source>
</reference>
<keyword evidence="4" id="KW-0808">Transferase</keyword>
<dbReference type="PANTHER" id="PTHR46111:SF1">
    <property type="entry name" value="RIBOSOMAL RNA SMALL SUBUNIT METHYLTRANSFERASE I"/>
    <property type="match status" value="1"/>
</dbReference>
<dbReference type="PANTHER" id="PTHR46111">
    <property type="entry name" value="RIBOSOMAL RNA SMALL SUBUNIT METHYLTRANSFERASE I"/>
    <property type="match status" value="1"/>
</dbReference>
<dbReference type="InterPro" id="IPR000878">
    <property type="entry name" value="4pyrrol_Mease"/>
</dbReference>
<dbReference type="FunFam" id="3.40.1010.10:FF:000007">
    <property type="entry name" value="Ribosomal RNA small subunit methyltransferase I"/>
    <property type="match status" value="1"/>
</dbReference>
<dbReference type="Gene3D" id="3.40.1010.10">
    <property type="entry name" value="Cobalt-precorrin-4 Transmethylase, Domain 1"/>
    <property type="match status" value="1"/>
</dbReference>
<dbReference type="InterPro" id="IPR008189">
    <property type="entry name" value="rRNA_ssu_MeTfrase_I"/>
</dbReference>
<dbReference type="InterPro" id="IPR014777">
    <property type="entry name" value="4pyrrole_Mease_sub1"/>
</dbReference>
<keyword evidence="2" id="KW-0698">rRNA processing</keyword>
<dbReference type="GeneID" id="92378420"/>
<evidence type="ECO:0000313" key="8">
    <source>
        <dbReference type="Proteomes" id="UP000195570"/>
    </source>
</evidence>
<dbReference type="VEuPathDB" id="TriTrypDB:TEOVI_000448000"/>
<feature type="domain" description="Tetrapyrrole methylase" evidence="6">
    <location>
        <begin position="77"/>
        <end position="303"/>
    </location>
</feature>
<evidence type="ECO:0000256" key="5">
    <source>
        <dbReference type="ARBA" id="ARBA00022691"/>
    </source>
</evidence>
<dbReference type="GO" id="GO:0032259">
    <property type="term" value="P:methylation"/>
    <property type="evidence" value="ECO:0007669"/>
    <property type="project" value="UniProtKB-KW"/>
</dbReference>
<keyword evidence="5" id="KW-0949">S-adenosyl-L-methionine</keyword>
<protein>
    <submittedName>
        <fullName evidence="7">Tetrapyrrole (Corrin/Porphyrin) Methylases, putative</fullName>
    </submittedName>
</protein>
<evidence type="ECO:0000256" key="2">
    <source>
        <dbReference type="ARBA" id="ARBA00022552"/>
    </source>
</evidence>
<gene>
    <name evidence="7" type="ORF">TEOVI_000448000</name>
</gene>
<evidence type="ECO:0000256" key="1">
    <source>
        <dbReference type="ARBA" id="ARBA00022490"/>
    </source>
</evidence>
<dbReference type="Proteomes" id="UP000195570">
    <property type="component" value="Unassembled WGS sequence"/>
</dbReference>
<keyword evidence="1" id="KW-0963">Cytoplasm</keyword>
<evidence type="ECO:0000256" key="3">
    <source>
        <dbReference type="ARBA" id="ARBA00022603"/>
    </source>
</evidence>
<keyword evidence="8" id="KW-1185">Reference proteome</keyword>
<dbReference type="GO" id="GO:0006364">
    <property type="term" value="P:rRNA processing"/>
    <property type="evidence" value="ECO:0007669"/>
    <property type="project" value="UniProtKB-KW"/>
</dbReference>
<dbReference type="Gene3D" id="3.30.950.10">
    <property type="entry name" value="Methyltransferase, Cobalt-precorrin-4 Transmethylase, Domain 2"/>
    <property type="match status" value="1"/>
</dbReference>
<organism evidence="7 8">
    <name type="scientific">Trypanosoma equiperdum</name>
    <dbReference type="NCBI Taxonomy" id="5694"/>
    <lineage>
        <taxon>Eukaryota</taxon>
        <taxon>Discoba</taxon>
        <taxon>Euglenozoa</taxon>
        <taxon>Kinetoplastea</taxon>
        <taxon>Metakinetoplastina</taxon>
        <taxon>Trypanosomatida</taxon>
        <taxon>Trypanosomatidae</taxon>
        <taxon>Trypanosoma</taxon>
    </lineage>
</organism>
<name>A0A1G4IK70_TRYEQ</name>